<evidence type="ECO:0000313" key="7">
    <source>
        <dbReference type="EMBL" id="GMT21535.1"/>
    </source>
</evidence>
<keyword evidence="4 6" id="KW-0808">Transferase</keyword>
<reference evidence="7" key="1">
    <citation type="submission" date="2023-10" db="EMBL/GenBank/DDBJ databases">
        <title>Genome assembly of Pristionchus species.</title>
        <authorList>
            <person name="Yoshida K."/>
            <person name="Sommer R.J."/>
        </authorList>
    </citation>
    <scope>NUCLEOTIDE SEQUENCE</scope>
    <source>
        <strain evidence="7">RS5133</strain>
    </source>
</reference>
<evidence type="ECO:0000256" key="1">
    <source>
        <dbReference type="ARBA" id="ARBA00004167"/>
    </source>
</evidence>
<keyword evidence="3 6" id="KW-0328">Glycosyltransferase</keyword>
<comment type="caution">
    <text evidence="7">The sequence shown here is derived from an EMBL/GenBank/DDBJ whole genome shotgun (WGS) entry which is preliminary data.</text>
</comment>
<keyword evidence="6" id="KW-0812">Transmembrane</keyword>
<dbReference type="GO" id="GO:0016757">
    <property type="term" value="F:glycosyltransferase activity"/>
    <property type="evidence" value="ECO:0007669"/>
    <property type="project" value="UniProtKB-UniRule"/>
</dbReference>
<evidence type="ECO:0000256" key="3">
    <source>
        <dbReference type="ARBA" id="ARBA00022676"/>
    </source>
</evidence>
<dbReference type="EMBL" id="BTSY01000004">
    <property type="protein sequence ID" value="GMT21535.1"/>
    <property type="molecule type" value="Genomic_DNA"/>
</dbReference>
<keyword evidence="5 6" id="KW-0472">Membrane</keyword>
<keyword evidence="8" id="KW-1185">Reference proteome</keyword>
<protein>
    <recommendedName>
        <fullName evidence="6">Glycosyltransferase family 92 protein</fullName>
        <ecNumber evidence="6">2.4.1.-</ecNumber>
    </recommendedName>
</protein>
<dbReference type="Proteomes" id="UP001432322">
    <property type="component" value="Unassembled WGS sequence"/>
</dbReference>
<keyword evidence="6" id="KW-1133">Transmembrane helix</keyword>
<gene>
    <name evidence="7" type="ORF">PFISCL1PPCAC_12832</name>
</gene>
<name>A0AAV5VSH4_9BILA</name>
<feature type="transmembrane region" description="Helical" evidence="6">
    <location>
        <begin position="110"/>
        <end position="131"/>
    </location>
</feature>
<sequence>MWRAHNPTFTIYANSMSASAARVVEYYVAQGLVQVVNWPMLPPSADGDDPNAGLYRLSHSLAHNDCALRIGAEFGVLLDVDEYIHIHDDQSLLEFIKVKFERDKRLGSLMFQHFGLQVVFFILCVDCIRLLRKS</sequence>
<dbReference type="PANTHER" id="PTHR47024:SF1">
    <property type="entry name" value="GLYCOSYLTRANSFERASE FAMILY 92 PROTEIN"/>
    <property type="match status" value="1"/>
</dbReference>
<evidence type="ECO:0000256" key="5">
    <source>
        <dbReference type="ARBA" id="ARBA00023136"/>
    </source>
</evidence>
<evidence type="ECO:0000256" key="6">
    <source>
        <dbReference type="RuleBase" id="RU366017"/>
    </source>
</evidence>
<dbReference type="GO" id="GO:0016020">
    <property type="term" value="C:membrane"/>
    <property type="evidence" value="ECO:0007669"/>
    <property type="project" value="UniProtKB-SubCell"/>
</dbReference>
<comment type="subcellular location">
    <subcellularLocation>
        <location evidence="1">Membrane</location>
        <topology evidence="1">Single-pass membrane protein</topology>
    </subcellularLocation>
</comment>
<dbReference type="PANTHER" id="PTHR47024">
    <property type="entry name" value="BIOFILM ABSENT ON HEAD (AFTER YERSINIA EXPOSURE)-RELATED"/>
    <property type="match status" value="1"/>
</dbReference>
<dbReference type="InterPro" id="IPR008166">
    <property type="entry name" value="Glyco_transf_92"/>
</dbReference>
<feature type="non-terminal residue" evidence="7">
    <location>
        <position position="134"/>
    </location>
</feature>
<dbReference type="AlphaFoldDB" id="A0AAV5VSH4"/>
<dbReference type="EC" id="2.4.1.-" evidence="6"/>
<evidence type="ECO:0000256" key="4">
    <source>
        <dbReference type="ARBA" id="ARBA00022679"/>
    </source>
</evidence>
<organism evidence="7 8">
    <name type="scientific">Pristionchus fissidentatus</name>
    <dbReference type="NCBI Taxonomy" id="1538716"/>
    <lineage>
        <taxon>Eukaryota</taxon>
        <taxon>Metazoa</taxon>
        <taxon>Ecdysozoa</taxon>
        <taxon>Nematoda</taxon>
        <taxon>Chromadorea</taxon>
        <taxon>Rhabditida</taxon>
        <taxon>Rhabditina</taxon>
        <taxon>Diplogasteromorpha</taxon>
        <taxon>Diplogasteroidea</taxon>
        <taxon>Neodiplogasteridae</taxon>
        <taxon>Pristionchus</taxon>
    </lineage>
</organism>
<dbReference type="Pfam" id="PF01697">
    <property type="entry name" value="Glyco_transf_92"/>
    <property type="match status" value="1"/>
</dbReference>
<proteinExistence type="inferred from homology"/>
<evidence type="ECO:0000313" key="8">
    <source>
        <dbReference type="Proteomes" id="UP001432322"/>
    </source>
</evidence>
<comment type="similarity">
    <text evidence="2 6">Belongs to the glycosyltransferase 92 family.</text>
</comment>
<evidence type="ECO:0000256" key="2">
    <source>
        <dbReference type="ARBA" id="ARBA00007647"/>
    </source>
</evidence>
<accession>A0AAV5VSH4</accession>